<dbReference type="InterPro" id="IPR009078">
    <property type="entry name" value="Ferritin-like_SF"/>
</dbReference>
<protein>
    <submittedName>
        <fullName evidence="2">Ferritin family protein</fullName>
    </submittedName>
</protein>
<evidence type="ECO:0000259" key="1">
    <source>
        <dbReference type="Pfam" id="PF02915"/>
    </source>
</evidence>
<dbReference type="GO" id="GO:0046872">
    <property type="term" value="F:metal ion binding"/>
    <property type="evidence" value="ECO:0007669"/>
    <property type="project" value="InterPro"/>
</dbReference>
<dbReference type="Gene3D" id="1.20.1260.10">
    <property type="match status" value="1"/>
</dbReference>
<dbReference type="InterPro" id="IPR003251">
    <property type="entry name" value="Rr_diiron-bd_dom"/>
</dbReference>
<dbReference type="EMBL" id="JACPRF010000218">
    <property type="protein sequence ID" value="MBI2876667.1"/>
    <property type="molecule type" value="Genomic_DNA"/>
</dbReference>
<feature type="domain" description="Rubrerythrin diiron-binding" evidence="1">
    <location>
        <begin position="6"/>
        <end position="57"/>
    </location>
</feature>
<accession>A0A932CQ85</accession>
<comment type="caution">
    <text evidence="2">The sequence shown here is derived from an EMBL/GenBank/DDBJ whole genome shotgun (WGS) entry which is preliminary data.</text>
</comment>
<sequence>MKEREIGLEAIIRDAIVREEEARRLFTEARAMVQEPGAKRLLTELAQEEVVHKQRLESIDLKTLQEQPLSLPEDLMITEILAGQRITPESSFQDVLILAMKLEKAAYELYTELERQTADPQAHQAFHWLAREELAHKGRLEKYYDEVVYKEN</sequence>
<dbReference type="SUPFAM" id="SSF47240">
    <property type="entry name" value="Ferritin-like"/>
    <property type="match status" value="1"/>
</dbReference>
<dbReference type="Proteomes" id="UP000769766">
    <property type="component" value="Unassembled WGS sequence"/>
</dbReference>
<organism evidence="2 3">
    <name type="scientific">Tectimicrobiota bacterium</name>
    <dbReference type="NCBI Taxonomy" id="2528274"/>
    <lineage>
        <taxon>Bacteria</taxon>
        <taxon>Pseudomonadati</taxon>
        <taxon>Nitrospinota/Tectimicrobiota group</taxon>
        <taxon>Candidatus Tectimicrobiota</taxon>
    </lineage>
</organism>
<dbReference type="InterPro" id="IPR012347">
    <property type="entry name" value="Ferritin-like"/>
</dbReference>
<reference evidence="2" key="1">
    <citation type="submission" date="2020-07" db="EMBL/GenBank/DDBJ databases">
        <title>Huge and variable diversity of episymbiotic CPR bacteria and DPANN archaea in groundwater ecosystems.</title>
        <authorList>
            <person name="He C.Y."/>
            <person name="Keren R."/>
            <person name="Whittaker M."/>
            <person name="Farag I.F."/>
            <person name="Doudna J."/>
            <person name="Cate J.H.D."/>
            <person name="Banfield J.F."/>
        </authorList>
    </citation>
    <scope>NUCLEOTIDE SEQUENCE</scope>
    <source>
        <strain evidence="2">NC_groundwater_672_Ag_B-0.1um_62_36</strain>
    </source>
</reference>
<evidence type="ECO:0000313" key="2">
    <source>
        <dbReference type="EMBL" id="MBI2876667.1"/>
    </source>
</evidence>
<evidence type="ECO:0000313" key="3">
    <source>
        <dbReference type="Proteomes" id="UP000769766"/>
    </source>
</evidence>
<dbReference type="Pfam" id="PF02915">
    <property type="entry name" value="Rubrerythrin"/>
    <property type="match status" value="2"/>
</dbReference>
<dbReference type="PANTHER" id="PTHR33531:SF10">
    <property type="entry name" value="BLR7895 PROTEIN"/>
    <property type="match status" value="1"/>
</dbReference>
<proteinExistence type="predicted"/>
<feature type="domain" description="Rubrerythrin diiron-binding" evidence="1">
    <location>
        <begin position="94"/>
        <end position="150"/>
    </location>
</feature>
<dbReference type="AlphaFoldDB" id="A0A932CQ85"/>
<name>A0A932CQ85_UNCTE</name>
<dbReference type="CDD" id="cd01045">
    <property type="entry name" value="Ferritin_like_AB"/>
    <property type="match status" value="1"/>
</dbReference>
<dbReference type="PANTHER" id="PTHR33531">
    <property type="entry name" value="RUBRERYTHRIN SUBFAMILY"/>
    <property type="match status" value="1"/>
</dbReference>
<dbReference type="GO" id="GO:0016491">
    <property type="term" value="F:oxidoreductase activity"/>
    <property type="evidence" value="ECO:0007669"/>
    <property type="project" value="InterPro"/>
</dbReference>
<gene>
    <name evidence="2" type="ORF">HYY20_07280</name>
</gene>